<evidence type="ECO:0000256" key="4">
    <source>
        <dbReference type="ARBA" id="ARBA00022755"/>
    </source>
</evidence>
<keyword evidence="7" id="KW-1185">Reference proteome</keyword>
<dbReference type="Pfam" id="PF00551">
    <property type="entry name" value="Formyl_trans_N"/>
    <property type="match status" value="1"/>
</dbReference>
<dbReference type="RefSeq" id="WP_338604825.1">
    <property type="nucleotide sequence ID" value="NZ_AP028679.1"/>
</dbReference>
<dbReference type="GO" id="GO:0005737">
    <property type="term" value="C:cytoplasm"/>
    <property type="evidence" value="ECO:0007669"/>
    <property type="project" value="TreeGrafter"/>
</dbReference>
<evidence type="ECO:0000259" key="5">
    <source>
        <dbReference type="Pfam" id="PF00551"/>
    </source>
</evidence>
<dbReference type="InterPro" id="IPR002376">
    <property type="entry name" value="Formyl_transf_N"/>
</dbReference>
<comment type="pathway">
    <text evidence="1">Purine metabolism; IMP biosynthesis via de novo pathway; N(2)-formyl-N(1)-(5-phospho-D-ribosyl)glycinamide from N(1)-(5-phospho-D-ribosyl)glycinamide (10-formyl THF route): step 1/1.</text>
</comment>
<dbReference type="KEGG" id="dmp:FAK_03470"/>
<dbReference type="InterPro" id="IPR036477">
    <property type="entry name" value="Formyl_transf_N_sf"/>
</dbReference>
<dbReference type="PANTHER" id="PTHR43369:SF2">
    <property type="entry name" value="PHOSPHORIBOSYLGLYCINAMIDE FORMYLTRANSFERASE"/>
    <property type="match status" value="1"/>
</dbReference>
<dbReference type="EC" id="2.1.2.2" evidence="2"/>
<evidence type="ECO:0000313" key="6">
    <source>
        <dbReference type="EMBL" id="BEQ13281.1"/>
    </source>
</evidence>
<dbReference type="EMBL" id="AP028679">
    <property type="protein sequence ID" value="BEQ13281.1"/>
    <property type="molecule type" value="Genomic_DNA"/>
</dbReference>
<protein>
    <recommendedName>
        <fullName evidence="2">phosphoribosylglycinamide formyltransferase 1</fullName>
        <ecNumber evidence="2">2.1.2.2</ecNumber>
    </recommendedName>
</protein>
<dbReference type="GO" id="GO:0006189">
    <property type="term" value="P:'de novo' IMP biosynthetic process"/>
    <property type="evidence" value="ECO:0007669"/>
    <property type="project" value="TreeGrafter"/>
</dbReference>
<sequence>MAGKPIFDPSRAGRPLRVAAFMSGSGTNVVKLLEAPGASYEVAFIFSDTASDKCRGQEIARRFDLPYFAYDVRRFHEKRGLKRSVKSAEGLAARRAYDQVAQRLVKAFDIDIIALGGYMSFLTLTGAINVHPADLSLVDEAGKRRFVGDDAVLDAIVAGQSELRSSTLFTDLGVDSGPLLMVSDPIPVELPAPLAEIKADPAHLRQVADQHQERLKQAGDWVVFPTTLELIAQGRLGLTDEGGVATLDGALKPGGVRPAELA</sequence>
<dbReference type="PANTHER" id="PTHR43369">
    <property type="entry name" value="PHOSPHORIBOSYLGLYCINAMIDE FORMYLTRANSFERASE"/>
    <property type="match status" value="1"/>
</dbReference>
<accession>A0AAU9ERN8</accession>
<evidence type="ECO:0000256" key="1">
    <source>
        <dbReference type="ARBA" id="ARBA00005054"/>
    </source>
</evidence>
<organism evidence="6 7">
    <name type="scientific">Desulfoferula mesophila</name>
    <dbReference type="NCBI Taxonomy" id="3058419"/>
    <lineage>
        <taxon>Bacteria</taxon>
        <taxon>Pseudomonadati</taxon>
        <taxon>Thermodesulfobacteriota</taxon>
        <taxon>Desulfarculia</taxon>
        <taxon>Desulfarculales</taxon>
        <taxon>Desulfarculaceae</taxon>
        <taxon>Desulfoferula</taxon>
    </lineage>
</organism>
<keyword evidence="3" id="KW-0808">Transferase</keyword>
<dbReference type="AlphaFoldDB" id="A0AAU9ERN8"/>
<evidence type="ECO:0000256" key="3">
    <source>
        <dbReference type="ARBA" id="ARBA00022679"/>
    </source>
</evidence>
<dbReference type="SUPFAM" id="SSF53328">
    <property type="entry name" value="Formyltransferase"/>
    <property type="match status" value="1"/>
</dbReference>
<dbReference type="Gene3D" id="3.40.50.170">
    <property type="entry name" value="Formyl transferase, N-terminal domain"/>
    <property type="match status" value="1"/>
</dbReference>
<feature type="domain" description="Formyl transferase N-terminal" evidence="5">
    <location>
        <begin position="17"/>
        <end position="183"/>
    </location>
</feature>
<evidence type="ECO:0000256" key="2">
    <source>
        <dbReference type="ARBA" id="ARBA00012254"/>
    </source>
</evidence>
<reference evidence="7" key="1">
    <citation type="journal article" date="2023" name="Arch. Microbiol.">
        <title>Desulfoferula mesophilus gen. nov. sp. nov., a mesophilic sulfate-reducing bacterium isolated from a brackish lake sediment.</title>
        <authorList>
            <person name="Watanabe T."/>
            <person name="Yabe T."/>
            <person name="Tsuji J.M."/>
            <person name="Fukui M."/>
        </authorList>
    </citation>
    <scope>NUCLEOTIDE SEQUENCE [LARGE SCALE GENOMIC DNA]</scope>
    <source>
        <strain evidence="7">12FAK</strain>
    </source>
</reference>
<dbReference type="Proteomes" id="UP001366166">
    <property type="component" value="Chromosome"/>
</dbReference>
<dbReference type="GO" id="GO:0004644">
    <property type="term" value="F:phosphoribosylglycinamide formyltransferase activity"/>
    <property type="evidence" value="ECO:0007669"/>
    <property type="project" value="UniProtKB-EC"/>
</dbReference>
<keyword evidence="4" id="KW-0658">Purine biosynthesis</keyword>
<proteinExistence type="predicted"/>
<gene>
    <name evidence="6" type="ORF">FAK_03470</name>
</gene>
<name>A0AAU9ERN8_9BACT</name>
<evidence type="ECO:0000313" key="7">
    <source>
        <dbReference type="Proteomes" id="UP001366166"/>
    </source>
</evidence>